<gene>
    <name evidence="11" type="ORF">GII31_18900</name>
</gene>
<dbReference type="PROSITE" id="PS00012">
    <property type="entry name" value="PHOSPHOPANTETHEINE"/>
    <property type="match status" value="1"/>
</dbReference>
<accession>A0ABX6IL76</accession>
<dbReference type="Pfam" id="PF00668">
    <property type="entry name" value="Condensation"/>
    <property type="match status" value="2"/>
</dbReference>
<dbReference type="InterPro" id="IPR042099">
    <property type="entry name" value="ANL_N_sf"/>
</dbReference>
<evidence type="ECO:0000313" key="11">
    <source>
        <dbReference type="EMBL" id="QHN36657.1"/>
    </source>
</evidence>
<dbReference type="InterPro" id="IPR057737">
    <property type="entry name" value="Condensation_MtbB-like"/>
</dbReference>
<name>A0ABX6IL76_9ACTN</name>
<dbReference type="NCBIfam" id="TIGR01733">
    <property type="entry name" value="AA-adenyl-dom"/>
    <property type="match status" value="1"/>
</dbReference>
<dbReference type="Pfam" id="PF00501">
    <property type="entry name" value="AMP-binding"/>
    <property type="match status" value="1"/>
</dbReference>
<evidence type="ECO:0000313" key="12">
    <source>
        <dbReference type="Proteomes" id="UP001059836"/>
    </source>
</evidence>
<dbReference type="InterPro" id="IPR009081">
    <property type="entry name" value="PP-bd_ACP"/>
</dbReference>
<dbReference type="Gene3D" id="3.30.559.10">
    <property type="entry name" value="Chloramphenicol acetyltransferase-like domain"/>
    <property type="match status" value="2"/>
</dbReference>
<dbReference type="Pfam" id="PF00550">
    <property type="entry name" value="PP-binding"/>
    <property type="match status" value="2"/>
</dbReference>
<protein>
    <recommendedName>
        <fullName evidence="4">Phenyloxazoline synthase MbtB</fullName>
    </recommendedName>
    <alternativeName>
        <fullName evidence="8">Mycobactin synthetase protein B</fullName>
    </alternativeName>
</protein>
<dbReference type="InterPro" id="IPR001242">
    <property type="entry name" value="Condensation_dom"/>
</dbReference>
<dbReference type="PANTHER" id="PTHR45527">
    <property type="entry name" value="NONRIBOSOMAL PEPTIDE SYNTHETASE"/>
    <property type="match status" value="1"/>
</dbReference>
<dbReference type="CDD" id="cd19535">
    <property type="entry name" value="Cyc_NRPS"/>
    <property type="match status" value="1"/>
</dbReference>
<evidence type="ECO:0000256" key="2">
    <source>
        <dbReference type="ARBA" id="ARBA00005102"/>
    </source>
</evidence>
<dbReference type="InterPro" id="IPR020845">
    <property type="entry name" value="AMP-binding_CS"/>
</dbReference>
<evidence type="ECO:0000256" key="4">
    <source>
        <dbReference type="ARBA" id="ARBA00016743"/>
    </source>
</evidence>
<feature type="compositionally biased region" description="Low complexity" evidence="9">
    <location>
        <begin position="1130"/>
        <end position="1139"/>
    </location>
</feature>
<evidence type="ECO:0000259" key="10">
    <source>
        <dbReference type="PROSITE" id="PS50075"/>
    </source>
</evidence>
<proteinExistence type="inferred from homology"/>
<dbReference type="InterPro" id="IPR010071">
    <property type="entry name" value="AA_adenyl_dom"/>
</dbReference>
<comment type="pathway">
    <text evidence="2">Siderophore biosynthesis; mycobactin biosynthesis.</text>
</comment>
<evidence type="ECO:0000256" key="1">
    <source>
        <dbReference type="ARBA" id="ARBA00001957"/>
    </source>
</evidence>
<dbReference type="EMBL" id="CP045809">
    <property type="protein sequence ID" value="QHN36657.1"/>
    <property type="molecule type" value="Genomic_DNA"/>
</dbReference>
<dbReference type="SUPFAM" id="SSF47336">
    <property type="entry name" value="ACP-like"/>
    <property type="match status" value="2"/>
</dbReference>
<dbReference type="SUPFAM" id="SSF52777">
    <property type="entry name" value="CoA-dependent acyltransferases"/>
    <property type="match status" value="4"/>
</dbReference>
<dbReference type="PANTHER" id="PTHR45527:SF10">
    <property type="entry name" value="PYOCHELIN SYNTHASE PCHF"/>
    <property type="match status" value="1"/>
</dbReference>
<dbReference type="SMART" id="SM00823">
    <property type="entry name" value="PKS_PP"/>
    <property type="match status" value="1"/>
</dbReference>
<dbReference type="Pfam" id="PF13193">
    <property type="entry name" value="AMP-binding_C"/>
    <property type="match status" value="1"/>
</dbReference>
<dbReference type="Gene3D" id="1.10.1200.10">
    <property type="entry name" value="ACP-like"/>
    <property type="match status" value="2"/>
</dbReference>
<dbReference type="SUPFAM" id="SSF53474">
    <property type="entry name" value="alpha/beta-Hydrolases"/>
    <property type="match status" value="1"/>
</dbReference>
<reference evidence="11" key="1">
    <citation type="journal article" date="2021" name="Nat. Microbiol.">
        <title>Cocultivation of an ultrasmall environmental parasitic bacterium with lytic ability against bacteria associated with wastewater foams.</title>
        <authorList>
            <person name="Batinovic S."/>
            <person name="Rose J.J.A."/>
            <person name="Ratcliffe J."/>
            <person name="Seviour R.J."/>
            <person name="Petrovski S."/>
        </authorList>
    </citation>
    <scope>NUCLEOTIDE SEQUENCE</scope>
    <source>
        <strain evidence="11">CON9</strain>
    </source>
</reference>
<dbReference type="InterPro" id="IPR000873">
    <property type="entry name" value="AMP-dep_synth/lig_dom"/>
</dbReference>
<dbReference type="InterPro" id="IPR023213">
    <property type="entry name" value="CAT-like_dom_sf"/>
</dbReference>
<keyword evidence="6" id="KW-0597">Phosphoprotein</keyword>
<comment type="similarity">
    <text evidence="3">Belongs to the ATP-dependent AMP-binding enzyme family. MbtB subfamily.</text>
</comment>
<dbReference type="Gene3D" id="3.30.300.30">
    <property type="match status" value="1"/>
</dbReference>
<dbReference type="InterPro" id="IPR006162">
    <property type="entry name" value="Ppantetheine_attach_site"/>
</dbReference>
<keyword evidence="5" id="KW-0596">Phosphopantetheine</keyword>
<dbReference type="Gene3D" id="3.40.50.1820">
    <property type="entry name" value="alpha/beta hydrolase"/>
    <property type="match status" value="1"/>
</dbReference>
<comment type="cofactor">
    <cofactor evidence="1">
        <name>pantetheine 4'-phosphate</name>
        <dbReference type="ChEBI" id="CHEBI:47942"/>
    </cofactor>
</comment>
<evidence type="ECO:0000256" key="7">
    <source>
        <dbReference type="ARBA" id="ARBA00022598"/>
    </source>
</evidence>
<dbReference type="Proteomes" id="UP001059836">
    <property type="component" value="Chromosome"/>
</dbReference>
<dbReference type="Gene3D" id="3.30.559.30">
    <property type="entry name" value="Nonribosomal peptide synthetase, condensation domain"/>
    <property type="match status" value="2"/>
</dbReference>
<sequence>MSLRNDLSGMTTECAGTSVDDRLTQILFNSGGAVVDSPEAVLREHIPNSLALIQTFVAIEDEYRITLDYSGFHYEMTVANLVEEIRRAPSREHAGGIADGDRPDRDDGRAVIPLNPIQTAYALGSHDGIELGGQATFVYCEVRYSYPVDEVVAAANAVLARHEVDGYVLDLDSGVLYREVCDQRPIRPALGGDGDRVRAQLMDQARASNETGPLIAGVVVEDADGARLLIYLNMIIADAGSVYVFLNEVDDMLDGRDLNPVMSIVEATQRVGSVHRARDRVRDLDYWREMSGRLPTRPDFGVTVAGTEQWEMTRRQFVVEHETLTRLESNALINKVSLSALLLAVNAAVVARWLNCSGLTVNVTVSERSALDARRPVIGDFTSSILVGVDVDGVTSVPQLSRSIGRSIDEGLAHRSIGGVEVMKSFLRGGGDQTAATAPIVFTSYVGGSGGERLRSRLDHVYSQTAQVCLDIQVMPRGDQLVISWDLVADYFPQAEAMFSRMMAAVAEVADGREILPLLDPVSELAISDYNNTRRPTTEHTVLSLVYESVRRFPGEVAVCLRSAGISYRYDELWRLSAEVAAELIRLGCRPGTNVIVEYTRHPDDVVNMLAVLQAGCVFVPVDAGLPANRRASIATTCDAFAEILTTGWRHNRCPEVVRADSIGGSQDNPIASHPDSLAYIIFTSGTTGHPKGVEITHRGCVNTLLDINERYAVTETDRIIGLSSLGFDLSIYDIFGTLAVGATLSMIADERDADEIIEVLAATEVTLWNSAPALLELLLLRVDDGVRFPSVRTVMLSGDRIAAGLPERAQMVFPAADIHSLGGATEGSIWSICYPLAADSLRHRIPYGYPMSNQGIHILGTDLSHCPIGVPGDIFISGLGVARGYCADPQRTAAAFLEIPGLGRAYRTGDVGVFNEERFVEFLGRSDRQVKIAGHRIELGEIESVLERSGLTESVIAVTASAAGETVLACLYVPVPGTDAHAEAVLAELEANLPRYMVPQRIVAVEEMPVTANGKLDGTAVQALVDATSTALPGRGMLAGRGAGADVAAADADTIERVEAIWDAVLAAPSLGRTESFFARGGDSLAFQRMLRRVQADFGIRLRFRDVIADPSIDRIASLLSTAGDHTAPEPAATTASPDSEIDDYGSDPGDPFPLTDMQMAYYIGRNSGFELGGVTEHYYAEFDSDVDIDRLEESLNLIIEHHPMLRAVFTEHATQRILAEVPRYRIAVDDLSRASIGDIENAIEAKRAELSHQVFDLEEWPLFSLSAIAAPHGRHRLFFSVDMIIGDGASQRIFLRDLELAYRGERLPDPDGDYRTYVLASRATSHARGTDPADLRAELDAIVDDFPAGNVLPKVCEAADLVAPTMRRLHTRLSREDTQRLSSAARNAEVSVSAVLLTLYACSLSLWSLDDAVGVNVTTYNRDSDVAPAEGVFGDFTGSVLLGFSELGTRNLKDLVQETQRRLIDHMEMGYSGVRLIGEISGRRGLWGQAVAPFVYTSLLFGRGDRAAEEVVSPSVLGDVVYAVSQTPQVLLDHQVLDTGGRLSIAWDFVEQVLDPVMMECVFAHFAATLDTIVADGTWTLAPVPVADVLRLKKQLGVGASATGDRPSAAIASGVLTVGDPEVIRQVCELAGRDLPTRIVDPDSNLFDLGLSSLRFVQLIQEVQRLAAIRIPLAQALNEPSPAAIARLVVEAGAGQADGPLTLLRAGSVELPVVMVHGGFGTIDIYRDLALALPNRYQVWGLDFRDFARVHPRCLSIEEIAASYVTTIDEALLGVDHIVLVGWSIGGTLAAEMARQIGSERASLVMLDSLAPGLHAEVGDFDVEAELRLVGPLVKSMTATADLPPASEASAGEVWEWVERSLDGIGDGQSAFVREIAARISPTLVEDLGIVGNGVSLTNFSTLRTLVAARNGYRPDGLLADSALFILPDDGEADNHADWADGLIGDLALVRVPGDHYSSVFGDRIAPTADAIAHYLATRRSRLDRTSADQAAGTVDLEAP</sequence>
<dbReference type="InterPro" id="IPR025110">
    <property type="entry name" value="AMP-bd_C"/>
</dbReference>
<dbReference type="InterPro" id="IPR000073">
    <property type="entry name" value="AB_hydrolase_1"/>
</dbReference>
<feature type="domain" description="Carrier" evidence="10">
    <location>
        <begin position="1050"/>
        <end position="1125"/>
    </location>
</feature>
<evidence type="ECO:0000256" key="3">
    <source>
        <dbReference type="ARBA" id="ARBA00007380"/>
    </source>
</evidence>
<dbReference type="Gene3D" id="3.40.50.12780">
    <property type="entry name" value="N-terminal domain of ligase-like"/>
    <property type="match status" value="1"/>
</dbReference>
<feature type="domain" description="Carrier" evidence="10">
    <location>
        <begin position="1620"/>
        <end position="1695"/>
    </location>
</feature>
<dbReference type="InterPro" id="IPR020806">
    <property type="entry name" value="PKS_PP-bd"/>
</dbReference>
<dbReference type="SUPFAM" id="SSF56801">
    <property type="entry name" value="Acetyl-CoA synthetase-like"/>
    <property type="match status" value="1"/>
</dbReference>
<dbReference type="PROSITE" id="PS50075">
    <property type="entry name" value="CARRIER"/>
    <property type="match status" value="2"/>
</dbReference>
<dbReference type="PROSITE" id="PS00455">
    <property type="entry name" value="AMP_BINDING"/>
    <property type="match status" value="1"/>
</dbReference>
<dbReference type="InterPro" id="IPR036736">
    <property type="entry name" value="ACP-like_sf"/>
</dbReference>
<evidence type="ECO:0000256" key="6">
    <source>
        <dbReference type="ARBA" id="ARBA00022553"/>
    </source>
</evidence>
<dbReference type="InterPro" id="IPR029058">
    <property type="entry name" value="AB_hydrolase_fold"/>
</dbReference>
<keyword evidence="7" id="KW-0436">Ligase</keyword>
<feature type="region of interest" description="Disordered" evidence="9">
    <location>
        <begin position="1125"/>
        <end position="1148"/>
    </location>
</feature>
<evidence type="ECO:0000256" key="8">
    <source>
        <dbReference type="ARBA" id="ARBA00033440"/>
    </source>
</evidence>
<evidence type="ECO:0000256" key="5">
    <source>
        <dbReference type="ARBA" id="ARBA00022450"/>
    </source>
</evidence>
<organism evidence="11 12">
    <name type="scientific">Gordonia pseudamarae</name>
    <dbReference type="NCBI Taxonomy" id="2831662"/>
    <lineage>
        <taxon>Bacteria</taxon>
        <taxon>Bacillati</taxon>
        <taxon>Actinomycetota</taxon>
        <taxon>Actinomycetes</taxon>
        <taxon>Mycobacteriales</taxon>
        <taxon>Gordoniaceae</taxon>
        <taxon>Gordonia</taxon>
    </lineage>
</organism>
<dbReference type="Pfam" id="PF00561">
    <property type="entry name" value="Abhydrolase_1"/>
    <property type="match status" value="1"/>
</dbReference>
<dbReference type="InterPro" id="IPR045851">
    <property type="entry name" value="AMP-bd_C_sf"/>
</dbReference>
<keyword evidence="12" id="KW-1185">Reference proteome</keyword>
<evidence type="ECO:0000256" key="9">
    <source>
        <dbReference type="SAM" id="MobiDB-lite"/>
    </source>
</evidence>